<dbReference type="AlphaFoldDB" id="A0A918NVC1"/>
<reference evidence="2" key="1">
    <citation type="journal article" date="2014" name="Int. J. Syst. Evol. Microbiol.">
        <title>Complete genome sequence of Corynebacterium casei LMG S-19264T (=DSM 44701T), isolated from a smear-ripened cheese.</title>
        <authorList>
            <consortium name="US DOE Joint Genome Institute (JGI-PGF)"/>
            <person name="Walter F."/>
            <person name="Albersmeier A."/>
            <person name="Kalinowski J."/>
            <person name="Ruckert C."/>
        </authorList>
    </citation>
    <scope>NUCLEOTIDE SEQUENCE</scope>
    <source>
        <strain evidence="2">JCM 4790</strain>
    </source>
</reference>
<feature type="compositionally biased region" description="Basic and acidic residues" evidence="1">
    <location>
        <begin position="62"/>
        <end position="72"/>
    </location>
</feature>
<proteinExistence type="predicted"/>
<accession>A0A918NVC1</accession>
<protein>
    <submittedName>
        <fullName evidence="2">Uncharacterized protein</fullName>
    </submittedName>
</protein>
<gene>
    <name evidence="2" type="ORF">GCM10010358_59570</name>
</gene>
<keyword evidence="3" id="KW-1185">Reference proteome</keyword>
<comment type="caution">
    <text evidence="2">The sequence shown here is derived from an EMBL/GenBank/DDBJ whole genome shotgun (WGS) entry which is preliminary data.</text>
</comment>
<dbReference type="Proteomes" id="UP000619244">
    <property type="component" value="Unassembled WGS sequence"/>
</dbReference>
<name>A0A918NVC1_9ACTN</name>
<evidence type="ECO:0000256" key="1">
    <source>
        <dbReference type="SAM" id="MobiDB-lite"/>
    </source>
</evidence>
<reference evidence="2" key="2">
    <citation type="submission" date="2020-09" db="EMBL/GenBank/DDBJ databases">
        <authorList>
            <person name="Sun Q."/>
            <person name="Ohkuma M."/>
        </authorList>
    </citation>
    <scope>NUCLEOTIDE SEQUENCE</scope>
    <source>
        <strain evidence="2">JCM 4790</strain>
    </source>
</reference>
<feature type="region of interest" description="Disordered" evidence="1">
    <location>
        <begin position="22"/>
        <end position="72"/>
    </location>
</feature>
<evidence type="ECO:0000313" key="3">
    <source>
        <dbReference type="Proteomes" id="UP000619244"/>
    </source>
</evidence>
<sequence length="80" mass="8751">MESRGFGTLLVCHLCAPPCAARRAPGPVREVPRGTPPYRAGRGEDSGSPPRADSVDVFGEDSSERTARRVRPDVRWRYGV</sequence>
<evidence type="ECO:0000313" key="2">
    <source>
        <dbReference type="EMBL" id="GGX97882.1"/>
    </source>
</evidence>
<organism evidence="2 3">
    <name type="scientific">Streptomyces minutiscleroticus</name>
    <dbReference type="NCBI Taxonomy" id="68238"/>
    <lineage>
        <taxon>Bacteria</taxon>
        <taxon>Bacillati</taxon>
        <taxon>Actinomycetota</taxon>
        <taxon>Actinomycetes</taxon>
        <taxon>Kitasatosporales</taxon>
        <taxon>Streptomycetaceae</taxon>
        <taxon>Streptomyces</taxon>
    </lineage>
</organism>
<dbReference type="EMBL" id="BMVU01000038">
    <property type="protein sequence ID" value="GGX97882.1"/>
    <property type="molecule type" value="Genomic_DNA"/>
</dbReference>